<organism evidence="1 3">
    <name type="scientific">Pan troglodytes</name>
    <name type="common">Chimpanzee</name>
    <dbReference type="NCBI Taxonomy" id="9598"/>
    <lineage>
        <taxon>Eukaryota</taxon>
        <taxon>Metazoa</taxon>
        <taxon>Chordata</taxon>
        <taxon>Craniata</taxon>
        <taxon>Vertebrata</taxon>
        <taxon>Euteleostomi</taxon>
        <taxon>Mammalia</taxon>
        <taxon>Eutheria</taxon>
        <taxon>Euarchontoglires</taxon>
        <taxon>Primates</taxon>
        <taxon>Haplorrhini</taxon>
        <taxon>Catarrhini</taxon>
        <taxon>Hominidae</taxon>
        <taxon>Pan</taxon>
    </lineage>
</organism>
<dbReference type="Proteomes" id="UP000236370">
    <property type="component" value="Unassembled WGS sequence"/>
</dbReference>
<sequence length="63" mass="6216">MLSVVENGLDPQAAIPTHHLRVGAPDVCQHGCGPLPGMAAAGPERWPDGVLPEAAAAGAGPLA</sequence>
<proteinExistence type="predicted"/>
<protein>
    <submittedName>
        <fullName evidence="1">PLEKHM1 isoform 7</fullName>
    </submittedName>
    <submittedName>
        <fullName evidence="2">PLEKHM1 isoform 9</fullName>
    </submittedName>
</protein>
<comment type="caution">
    <text evidence="1">The sequence shown here is derived from an EMBL/GenBank/DDBJ whole genome shotgun (WGS) entry which is preliminary data.</text>
</comment>
<name>A0A2J8IV37_PANTR</name>
<gene>
    <name evidence="1" type="ORF">CK820_G0052878</name>
</gene>
<evidence type="ECO:0000313" key="1">
    <source>
        <dbReference type="EMBL" id="PNI14396.1"/>
    </source>
</evidence>
<dbReference type="EMBL" id="NBAG03000579">
    <property type="protein sequence ID" value="PNI14396.1"/>
    <property type="molecule type" value="Genomic_DNA"/>
</dbReference>
<evidence type="ECO:0000313" key="2">
    <source>
        <dbReference type="EMBL" id="PNI14397.1"/>
    </source>
</evidence>
<reference evidence="1 3" key="1">
    <citation type="submission" date="2017-12" db="EMBL/GenBank/DDBJ databases">
        <title>High-resolution comparative analysis of great ape genomes.</title>
        <authorList>
            <person name="Pollen A."/>
            <person name="Hastie A."/>
            <person name="Hormozdiari F."/>
            <person name="Dougherty M."/>
            <person name="Liu R."/>
            <person name="Chaisson M."/>
            <person name="Hoppe E."/>
            <person name="Hill C."/>
            <person name="Pang A."/>
            <person name="Hillier L."/>
            <person name="Baker C."/>
            <person name="Armstrong J."/>
            <person name="Shendure J."/>
            <person name="Paten B."/>
            <person name="Wilson R."/>
            <person name="Chao H."/>
            <person name="Schneider V."/>
            <person name="Ventura M."/>
            <person name="Kronenberg Z."/>
            <person name="Murali S."/>
            <person name="Gordon D."/>
            <person name="Cantsilieris S."/>
            <person name="Munson K."/>
            <person name="Nelson B."/>
            <person name="Raja A."/>
            <person name="Underwood J."/>
            <person name="Diekhans M."/>
            <person name="Fiddes I."/>
            <person name="Haussler D."/>
            <person name="Eichler E."/>
        </authorList>
    </citation>
    <scope>NUCLEOTIDE SEQUENCE [LARGE SCALE GENOMIC DNA]</scope>
    <source>
        <strain evidence="1">Yerkes chimp pedigree #C0471</strain>
        <tissue evidence="1">Blood</tissue>
    </source>
</reference>
<accession>A0A2J8IV37</accession>
<dbReference type="AlphaFoldDB" id="A0A2J8IV37"/>
<evidence type="ECO:0000313" key="3">
    <source>
        <dbReference type="Proteomes" id="UP000236370"/>
    </source>
</evidence>
<dbReference type="EMBL" id="NBAG03000579">
    <property type="protein sequence ID" value="PNI14397.1"/>
    <property type="molecule type" value="Genomic_DNA"/>
</dbReference>